<protein>
    <submittedName>
        <fullName evidence="1">Uncharacterized protein</fullName>
    </submittedName>
</protein>
<comment type="caution">
    <text evidence="1">The sequence shown here is derived from an EMBL/GenBank/DDBJ whole genome shotgun (WGS) entry which is preliminary data.</text>
</comment>
<sequence>MACINLEDMNLTKGKEKKQNKFGLSQAIELIQKQKFETTSASWTKRNKPFRPSTQELQRLEHRTTCAIGQKK</sequence>
<organism evidence="1 2">
    <name type="scientific">Elysia crispata</name>
    <name type="common">lettuce slug</name>
    <dbReference type="NCBI Taxonomy" id="231223"/>
    <lineage>
        <taxon>Eukaryota</taxon>
        <taxon>Metazoa</taxon>
        <taxon>Spiralia</taxon>
        <taxon>Lophotrochozoa</taxon>
        <taxon>Mollusca</taxon>
        <taxon>Gastropoda</taxon>
        <taxon>Heterobranchia</taxon>
        <taxon>Euthyneura</taxon>
        <taxon>Panpulmonata</taxon>
        <taxon>Sacoglossa</taxon>
        <taxon>Placobranchoidea</taxon>
        <taxon>Plakobranchidae</taxon>
        <taxon>Elysia</taxon>
    </lineage>
</organism>
<evidence type="ECO:0000313" key="2">
    <source>
        <dbReference type="Proteomes" id="UP001283361"/>
    </source>
</evidence>
<proteinExistence type="predicted"/>
<dbReference type="AlphaFoldDB" id="A0AAE1B1U0"/>
<name>A0AAE1B1U0_9GAST</name>
<evidence type="ECO:0000313" key="1">
    <source>
        <dbReference type="EMBL" id="KAK3798279.1"/>
    </source>
</evidence>
<dbReference type="Proteomes" id="UP001283361">
    <property type="component" value="Unassembled WGS sequence"/>
</dbReference>
<gene>
    <name evidence="1" type="ORF">RRG08_007760</name>
</gene>
<dbReference type="EMBL" id="JAWDGP010000699">
    <property type="protein sequence ID" value="KAK3798279.1"/>
    <property type="molecule type" value="Genomic_DNA"/>
</dbReference>
<accession>A0AAE1B1U0</accession>
<keyword evidence="2" id="KW-1185">Reference proteome</keyword>
<reference evidence="1" key="1">
    <citation type="journal article" date="2023" name="G3 (Bethesda)">
        <title>A reference genome for the long-term kleptoplast-retaining sea slug Elysia crispata morphotype clarki.</title>
        <authorList>
            <person name="Eastman K.E."/>
            <person name="Pendleton A.L."/>
            <person name="Shaikh M.A."/>
            <person name="Suttiyut T."/>
            <person name="Ogas R."/>
            <person name="Tomko P."/>
            <person name="Gavelis G."/>
            <person name="Widhalm J.R."/>
            <person name="Wisecaver J.H."/>
        </authorList>
    </citation>
    <scope>NUCLEOTIDE SEQUENCE</scope>
    <source>
        <strain evidence="1">ECLA1</strain>
    </source>
</reference>